<evidence type="ECO:0000313" key="3">
    <source>
        <dbReference type="Proteomes" id="UP000027195"/>
    </source>
</evidence>
<dbReference type="PANTHER" id="PTHR31649:SF1">
    <property type="entry name" value="FARNESOIC ACID O-METHYL TRANSFERASE DOMAIN-CONTAINING PROTEIN"/>
    <property type="match status" value="1"/>
</dbReference>
<dbReference type="Proteomes" id="UP000027195">
    <property type="component" value="Unassembled WGS sequence"/>
</dbReference>
<keyword evidence="3" id="KW-1185">Reference proteome</keyword>
<feature type="region of interest" description="Disordered" evidence="1">
    <location>
        <begin position="1"/>
        <end position="27"/>
    </location>
</feature>
<dbReference type="InParanoid" id="A0A067M0A3"/>
<reference evidence="3" key="1">
    <citation type="journal article" date="2014" name="Proc. Natl. Acad. Sci. U.S.A.">
        <title>Extensive sampling of basidiomycete genomes demonstrates inadequacy of the white-rot/brown-rot paradigm for wood decay fungi.</title>
        <authorList>
            <person name="Riley R."/>
            <person name="Salamov A.A."/>
            <person name="Brown D.W."/>
            <person name="Nagy L.G."/>
            <person name="Floudas D."/>
            <person name="Held B.W."/>
            <person name="Levasseur A."/>
            <person name="Lombard V."/>
            <person name="Morin E."/>
            <person name="Otillar R."/>
            <person name="Lindquist E.A."/>
            <person name="Sun H."/>
            <person name="LaButti K.M."/>
            <person name="Schmutz J."/>
            <person name="Jabbour D."/>
            <person name="Luo H."/>
            <person name="Baker S.E."/>
            <person name="Pisabarro A.G."/>
            <person name="Walton J.D."/>
            <person name="Blanchette R.A."/>
            <person name="Henrissat B."/>
            <person name="Martin F."/>
            <person name="Cullen D."/>
            <person name="Hibbett D.S."/>
            <person name="Grigoriev I.V."/>
        </authorList>
    </citation>
    <scope>NUCLEOTIDE SEQUENCE [LARGE SCALE GENOMIC DNA]</scope>
    <source>
        <strain evidence="3">FD-172 SS1</strain>
    </source>
</reference>
<protein>
    <submittedName>
        <fullName evidence="2">Uncharacterized protein</fullName>
    </submittedName>
</protein>
<dbReference type="STRING" id="930990.A0A067M0A3"/>
<sequence length="226" mass="24827">MAQPTRNEKNTSWHDLDPERKRQLEMGGGLAAGAALLGGGYMAFRHHQKSEEDKKAEAWALSNWHEDAQQRTQQFYSQGAQASYTWVLAEGKNIPNEALEAGRDGDGSALYAARAYCEGGLHIGKAGRHLGKGASIAYAGKEVEVEKYEILLADPSKVRWVDGSEFQSTEPVEGGKEADGTPLYVAQAFYHEGTHPGKWNQRLGGAHIAWGGEEVQCDRYRVLVLN</sequence>
<dbReference type="HOGENOM" id="CLU_072648_1_0_1"/>
<dbReference type="SMART" id="SM00696">
    <property type="entry name" value="DM9"/>
    <property type="match status" value="2"/>
</dbReference>
<feature type="compositionally biased region" description="Basic and acidic residues" evidence="1">
    <location>
        <begin position="1"/>
        <end position="24"/>
    </location>
</feature>
<gene>
    <name evidence="2" type="ORF">BOTBODRAFT_540164</name>
</gene>
<dbReference type="InterPro" id="IPR006616">
    <property type="entry name" value="DM9_repeat"/>
</dbReference>
<evidence type="ECO:0000256" key="1">
    <source>
        <dbReference type="SAM" id="MobiDB-lite"/>
    </source>
</evidence>
<dbReference type="PANTHER" id="PTHR31649">
    <property type="entry name" value="AGAP009604-PA"/>
    <property type="match status" value="1"/>
</dbReference>
<dbReference type="EMBL" id="KL198084">
    <property type="protein sequence ID" value="KDQ08954.1"/>
    <property type="molecule type" value="Genomic_DNA"/>
</dbReference>
<name>A0A067M0A3_BOTB1</name>
<accession>A0A067M0A3</accession>
<dbReference type="OrthoDB" id="2142040at2759"/>
<organism evidence="2 3">
    <name type="scientific">Botryobasidium botryosum (strain FD-172 SS1)</name>
    <dbReference type="NCBI Taxonomy" id="930990"/>
    <lineage>
        <taxon>Eukaryota</taxon>
        <taxon>Fungi</taxon>
        <taxon>Dikarya</taxon>
        <taxon>Basidiomycota</taxon>
        <taxon>Agaricomycotina</taxon>
        <taxon>Agaricomycetes</taxon>
        <taxon>Cantharellales</taxon>
        <taxon>Botryobasidiaceae</taxon>
        <taxon>Botryobasidium</taxon>
    </lineage>
</organism>
<dbReference type="AlphaFoldDB" id="A0A067M0A3"/>
<evidence type="ECO:0000313" key="2">
    <source>
        <dbReference type="EMBL" id="KDQ08954.1"/>
    </source>
</evidence>
<dbReference type="Pfam" id="PF11901">
    <property type="entry name" value="DM9"/>
    <property type="match status" value="2"/>
</dbReference>
<proteinExistence type="predicted"/>